<dbReference type="Gene3D" id="1.10.1470.10">
    <property type="entry name" value="YjbJ"/>
    <property type="match status" value="1"/>
</dbReference>
<evidence type="ECO:0000256" key="2">
    <source>
        <dbReference type="SAM" id="MobiDB-lite"/>
    </source>
</evidence>
<feature type="compositionally biased region" description="Basic and acidic residues" evidence="2">
    <location>
        <begin position="23"/>
        <end position="41"/>
    </location>
</feature>
<feature type="domain" description="CsbD-like" evidence="3">
    <location>
        <begin position="10"/>
        <end position="55"/>
    </location>
</feature>
<organism evidence="4 5">
    <name type="scientific">Bosea massiliensis</name>
    <dbReference type="NCBI Taxonomy" id="151419"/>
    <lineage>
        <taxon>Bacteria</taxon>
        <taxon>Pseudomonadati</taxon>
        <taxon>Pseudomonadota</taxon>
        <taxon>Alphaproteobacteria</taxon>
        <taxon>Hyphomicrobiales</taxon>
        <taxon>Boseaceae</taxon>
        <taxon>Bosea</taxon>
    </lineage>
</organism>
<dbReference type="SUPFAM" id="SSF69047">
    <property type="entry name" value="Hypothetical protein YjbJ"/>
    <property type="match status" value="1"/>
</dbReference>
<sequence length="60" mass="6276">MLGGLHDRSRQAAGNVKQAAGKAMDKPRLHAEGVAQERKGEVQQALGKGKDAVKKVVGKA</sequence>
<dbReference type="InterPro" id="IPR036629">
    <property type="entry name" value="YjbJ_sf"/>
</dbReference>
<proteinExistence type="inferred from homology"/>
<name>A0ABW0PBL4_9HYPH</name>
<comment type="caution">
    <text evidence="4">The sequence shown here is derived from an EMBL/GenBank/DDBJ whole genome shotgun (WGS) entry which is preliminary data.</text>
</comment>
<dbReference type="Proteomes" id="UP001596060">
    <property type="component" value="Unassembled WGS sequence"/>
</dbReference>
<dbReference type="EMBL" id="JBHSLU010000149">
    <property type="protein sequence ID" value="MFC5509192.1"/>
    <property type="molecule type" value="Genomic_DNA"/>
</dbReference>
<evidence type="ECO:0000259" key="3">
    <source>
        <dbReference type="Pfam" id="PF05532"/>
    </source>
</evidence>
<feature type="compositionally biased region" description="Basic and acidic residues" evidence="2">
    <location>
        <begin position="1"/>
        <end position="10"/>
    </location>
</feature>
<gene>
    <name evidence="4" type="ORF">ACFPN9_28600</name>
</gene>
<evidence type="ECO:0000256" key="1">
    <source>
        <dbReference type="ARBA" id="ARBA00009129"/>
    </source>
</evidence>
<evidence type="ECO:0000313" key="4">
    <source>
        <dbReference type="EMBL" id="MFC5509192.1"/>
    </source>
</evidence>
<protein>
    <submittedName>
        <fullName evidence="4">CsbD family protein</fullName>
    </submittedName>
</protein>
<comment type="similarity">
    <text evidence="1">Belongs to the UPF0337 (CsbD) family.</text>
</comment>
<keyword evidence="5" id="KW-1185">Reference proteome</keyword>
<dbReference type="RefSeq" id="WP_156450910.1">
    <property type="nucleotide sequence ID" value="NZ_JBHSLU010000149.1"/>
</dbReference>
<accession>A0ABW0PBL4</accession>
<reference evidence="5" key="1">
    <citation type="journal article" date="2019" name="Int. J. Syst. Evol. Microbiol.">
        <title>The Global Catalogue of Microorganisms (GCM) 10K type strain sequencing project: providing services to taxonomists for standard genome sequencing and annotation.</title>
        <authorList>
            <consortium name="The Broad Institute Genomics Platform"/>
            <consortium name="The Broad Institute Genome Sequencing Center for Infectious Disease"/>
            <person name="Wu L."/>
            <person name="Ma J."/>
        </authorList>
    </citation>
    <scope>NUCLEOTIDE SEQUENCE [LARGE SCALE GENOMIC DNA]</scope>
    <source>
        <strain evidence="5">CCUG 43117</strain>
    </source>
</reference>
<dbReference type="InterPro" id="IPR008462">
    <property type="entry name" value="CsbD"/>
</dbReference>
<evidence type="ECO:0000313" key="5">
    <source>
        <dbReference type="Proteomes" id="UP001596060"/>
    </source>
</evidence>
<dbReference type="Pfam" id="PF05532">
    <property type="entry name" value="CsbD"/>
    <property type="match status" value="1"/>
</dbReference>
<feature type="region of interest" description="Disordered" evidence="2">
    <location>
        <begin position="1"/>
        <end position="60"/>
    </location>
</feature>